<dbReference type="PROSITE" id="PS00113">
    <property type="entry name" value="ADENYLATE_KINASE"/>
    <property type="match status" value="1"/>
</dbReference>
<sequence>MSRMLIIGPPGSGKGTQAEQLSQRLGIVPISTGEIFRSNIGAKTALGRKAKKHVDKGDFVPDEISNEMVMERLGRTDSRQGFLLDGYPRTMEQVDTFDEFLAKSGCSLNMAIELQVNAEELVQRLVERGKQSNRSDDNESVIRRRIRLYEEQTRPIISTYAERNILLQINGIGGPREVTGRVLGAMEEFLSASGQIKTKS</sequence>
<dbReference type="GO" id="GO:0005524">
    <property type="term" value="F:ATP binding"/>
    <property type="evidence" value="ECO:0007669"/>
    <property type="project" value="UniProtKB-UniRule"/>
</dbReference>
<dbReference type="InterPro" id="IPR000850">
    <property type="entry name" value="Adenylat/UMP-CMP_kin"/>
</dbReference>
<feature type="binding site" evidence="5">
    <location>
        <position position="145"/>
    </location>
    <ligand>
        <name>AMP</name>
        <dbReference type="ChEBI" id="CHEBI:456215"/>
    </ligand>
</feature>
<feature type="binding site" evidence="5">
    <location>
        <position position="37"/>
    </location>
    <ligand>
        <name>AMP</name>
        <dbReference type="ChEBI" id="CHEBI:456215"/>
    </ligand>
</feature>
<dbReference type="Pfam" id="PF00406">
    <property type="entry name" value="ADK"/>
    <property type="match status" value="1"/>
</dbReference>
<feature type="binding site" evidence="5">
    <location>
        <position position="128"/>
    </location>
    <ligand>
        <name>ATP</name>
        <dbReference type="ChEBI" id="CHEBI:30616"/>
    </ligand>
</feature>
<comment type="subcellular location">
    <subcellularLocation>
        <location evidence="5 7">Cytoplasm</location>
    </subcellularLocation>
</comment>
<dbReference type="AlphaFoldDB" id="A0AAU8EN67"/>
<keyword evidence="5" id="KW-0963">Cytoplasm</keyword>
<keyword evidence="4 5" id="KW-0418">Kinase</keyword>
<dbReference type="PANTHER" id="PTHR23359">
    <property type="entry name" value="NUCLEOTIDE KINASE"/>
    <property type="match status" value="1"/>
</dbReference>
<dbReference type="EMBL" id="CP159279">
    <property type="protein sequence ID" value="XCH10053.1"/>
    <property type="molecule type" value="Genomic_DNA"/>
</dbReference>
<comment type="caution">
    <text evidence="5">Lacks conserved residue(s) required for the propagation of feature annotation.</text>
</comment>
<dbReference type="Gene3D" id="3.40.50.300">
    <property type="entry name" value="P-loop containing nucleotide triphosphate hydrolases"/>
    <property type="match status" value="1"/>
</dbReference>
<evidence type="ECO:0000256" key="1">
    <source>
        <dbReference type="ARBA" id="ARBA00022679"/>
    </source>
</evidence>
<dbReference type="InterPro" id="IPR027417">
    <property type="entry name" value="P-loop_NTPase"/>
</dbReference>
<evidence type="ECO:0000256" key="6">
    <source>
        <dbReference type="RuleBase" id="RU003330"/>
    </source>
</evidence>
<comment type="subunit">
    <text evidence="5 7">Monomer.</text>
</comment>
<dbReference type="GO" id="GO:0004017">
    <property type="term" value="F:AMP kinase activity"/>
    <property type="evidence" value="ECO:0007669"/>
    <property type="project" value="UniProtKB-UniRule"/>
</dbReference>
<feature type="binding site" evidence="5">
    <location>
        <position position="93"/>
    </location>
    <ligand>
        <name>AMP</name>
        <dbReference type="ChEBI" id="CHEBI:456215"/>
    </ligand>
</feature>
<comment type="catalytic activity">
    <reaction evidence="5 7">
        <text>AMP + ATP = 2 ADP</text>
        <dbReference type="Rhea" id="RHEA:12973"/>
        <dbReference type="ChEBI" id="CHEBI:30616"/>
        <dbReference type="ChEBI" id="CHEBI:456215"/>
        <dbReference type="ChEBI" id="CHEBI:456216"/>
        <dbReference type="EC" id="2.7.4.3"/>
    </reaction>
</comment>
<evidence type="ECO:0000256" key="7">
    <source>
        <dbReference type="RuleBase" id="RU003331"/>
    </source>
</evidence>
<feature type="region of interest" description="NMP" evidence="5">
    <location>
        <begin position="31"/>
        <end position="60"/>
    </location>
</feature>
<dbReference type="GO" id="GO:0044209">
    <property type="term" value="P:AMP salvage"/>
    <property type="evidence" value="ECO:0007669"/>
    <property type="project" value="UniProtKB-UniRule"/>
</dbReference>
<proteinExistence type="inferred from homology"/>
<organism evidence="8">
    <name type="scientific">Arthrobacter sp. K5</name>
    <dbReference type="NCBI Taxonomy" id="2839623"/>
    <lineage>
        <taxon>Bacteria</taxon>
        <taxon>Bacillati</taxon>
        <taxon>Actinomycetota</taxon>
        <taxon>Actinomycetes</taxon>
        <taxon>Micrococcales</taxon>
        <taxon>Micrococcaceae</taxon>
        <taxon>Arthrobacter</taxon>
    </lineage>
</organism>
<dbReference type="RefSeq" id="WP_353710726.1">
    <property type="nucleotide sequence ID" value="NZ_CP159279.1"/>
</dbReference>
<protein>
    <recommendedName>
        <fullName evidence="5 7">Adenylate kinase</fullName>
        <shortName evidence="5">AK</shortName>
        <ecNumber evidence="5 7">2.7.4.3</ecNumber>
    </recommendedName>
    <alternativeName>
        <fullName evidence="5">ATP-AMP transphosphorylase</fullName>
    </alternativeName>
    <alternativeName>
        <fullName evidence="5">ATP:AMP phosphotransferase</fullName>
    </alternativeName>
    <alternativeName>
        <fullName evidence="5">Adenylate monophosphate kinase</fullName>
    </alternativeName>
</protein>
<name>A0AAU8EN67_9MICC</name>
<dbReference type="SUPFAM" id="SSF52540">
    <property type="entry name" value="P-loop containing nucleoside triphosphate hydrolases"/>
    <property type="match status" value="1"/>
</dbReference>
<feature type="binding site" evidence="5">
    <location>
        <position position="32"/>
    </location>
    <ligand>
        <name>AMP</name>
        <dbReference type="ChEBI" id="CHEBI:456215"/>
    </ligand>
</feature>
<evidence type="ECO:0000256" key="2">
    <source>
        <dbReference type="ARBA" id="ARBA00022727"/>
    </source>
</evidence>
<comment type="similarity">
    <text evidence="5 6">Belongs to the adenylate kinase family.</text>
</comment>
<feature type="binding site" evidence="5">
    <location>
        <begin position="11"/>
        <end position="16"/>
    </location>
    <ligand>
        <name>ATP</name>
        <dbReference type="ChEBI" id="CHEBI:30616"/>
    </ligand>
</feature>
<dbReference type="GO" id="GO:0005737">
    <property type="term" value="C:cytoplasm"/>
    <property type="evidence" value="ECO:0007669"/>
    <property type="project" value="UniProtKB-SubCell"/>
</dbReference>
<feature type="binding site" evidence="5">
    <location>
        <position position="173"/>
    </location>
    <ligand>
        <name>ATP</name>
        <dbReference type="ChEBI" id="CHEBI:30616"/>
    </ligand>
</feature>
<comment type="domain">
    <text evidence="5">Consists of three domains, a large central CORE domain and two small peripheral domains, NMPbind and LID, which undergo movements during catalysis. The LID domain closes over the site of phosphoryl transfer upon ATP binding. Assembling and dissambling the active center during each catalytic cycle provides an effective means to prevent ATP hydrolysis.</text>
</comment>
<evidence type="ECO:0000256" key="5">
    <source>
        <dbReference type="HAMAP-Rule" id="MF_00235"/>
    </source>
</evidence>
<evidence type="ECO:0000313" key="8">
    <source>
        <dbReference type="EMBL" id="XCH10053.1"/>
    </source>
</evidence>
<keyword evidence="1 5" id="KW-0808">Transferase</keyword>
<keyword evidence="5 7" id="KW-0067">ATP-binding</keyword>
<dbReference type="InterPro" id="IPR033690">
    <property type="entry name" value="Adenylat_kinase_CS"/>
</dbReference>
<dbReference type="NCBIfam" id="NF001381">
    <property type="entry name" value="PRK00279.1-3"/>
    <property type="match status" value="1"/>
</dbReference>
<evidence type="ECO:0000256" key="3">
    <source>
        <dbReference type="ARBA" id="ARBA00022741"/>
    </source>
</evidence>
<reference evidence="8" key="1">
    <citation type="submission" date="2024-06" db="EMBL/GenBank/DDBJ databases">
        <title>Biodegradation of dimethachlon by Arthrobacter sp. K5: mechanistic insights and ecological implications.</title>
        <authorList>
            <person name="Hu S."/>
            <person name="Lu P."/>
        </authorList>
    </citation>
    <scope>NUCLEOTIDE SEQUENCE</scope>
    <source>
        <strain evidence="8">K5</strain>
    </source>
</reference>
<dbReference type="HAMAP" id="MF_00235">
    <property type="entry name" value="Adenylate_kinase_Adk"/>
    <property type="match status" value="1"/>
</dbReference>
<comment type="function">
    <text evidence="5">Catalyzes the reversible transfer of the terminal phosphate group between ATP and AMP. Plays an important role in cellular energy homeostasis and in adenine nucleotide metabolism.</text>
</comment>
<comment type="pathway">
    <text evidence="5">Purine metabolism; AMP biosynthesis via salvage pathway; AMP from ADP: step 1/1.</text>
</comment>
<dbReference type="EC" id="2.7.4.3" evidence="5 7"/>
<feature type="binding site" evidence="5">
    <location>
        <position position="134"/>
    </location>
    <ligand>
        <name>AMP</name>
        <dbReference type="ChEBI" id="CHEBI:456215"/>
    </ligand>
</feature>
<gene>
    <name evidence="5" type="primary">adk</name>
    <name evidence="8" type="ORF">ABRP34_14540</name>
</gene>
<dbReference type="PRINTS" id="PR00094">
    <property type="entry name" value="ADENYLTKNASE"/>
</dbReference>
<dbReference type="NCBIfam" id="NF011100">
    <property type="entry name" value="PRK14527.1"/>
    <property type="match status" value="1"/>
</dbReference>
<dbReference type="CDD" id="cd01428">
    <property type="entry name" value="ADK"/>
    <property type="match status" value="1"/>
</dbReference>
<keyword evidence="2 5" id="KW-0545">Nucleotide biosynthesis</keyword>
<evidence type="ECO:0000256" key="4">
    <source>
        <dbReference type="ARBA" id="ARBA00022777"/>
    </source>
</evidence>
<keyword evidence="3 5" id="KW-0547">Nucleotide-binding</keyword>
<feature type="binding site" evidence="5">
    <location>
        <begin position="58"/>
        <end position="60"/>
    </location>
    <ligand>
        <name>AMP</name>
        <dbReference type="ChEBI" id="CHEBI:456215"/>
    </ligand>
</feature>
<accession>A0AAU8EN67</accession>
<feature type="binding site" evidence="5">
    <location>
        <begin position="86"/>
        <end position="89"/>
    </location>
    <ligand>
        <name>AMP</name>
        <dbReference type="ChEBI" id="CHEBI:456215"/>
    </ligand>
</feature>